<keyword evidence="2" id="KW-0812">Transmembrane</keyword>
<dbReference type="OrthoDB" id="7855251at2"/>
<evidence type="ECO:0000256" key="2">
    <source>
        <dbReference type="SAM" id="Phobius"/>
    </source>
</evidence>
<evidence type="ECO:0000313" key="5">
    <source>
        <dbReference type="Proteomes" id="UP000051401"/>
    </source>
</evidence>
<evidence type="ECO:0000313" key="4">
    <source>
        <dbReference type="EMBL" id="QEW26450.1"/>
    </source>
</evidence>
<dbReference type="EMBL" id="CP031598">
    <property type="protein sequence ID" value="QEW26450.1"/>
    <property type="molecule type" value="Genomic_DNA"/>
</dbReference>
<name>A0A0T5P3V3_9RHOB</name>
<keyword evidence="2" id="KW-0472">Membrane</keyword>
<dbReference type="RefSeq" id="WP_057819338.1">
    <property type="nucleotide sequence ID" value="NZ_CP031598.1"/>
</dbReference>
<dbReference type="KEGG" id="rid:RIdsm_02249"/>
<evidence type="ECO:0000313" key="6">
    <source>
        <dbReference type="Proteomes" id="UP000325785"/>
    </source>
</evidence>
<feature type="region of interest" description="Disordered" evidence="1">
    <location>
        <begin position="143"/>
        <end position="163"/>
    </location>
</feature>
<dbReference type="PATRIC" id="fig|540747.5.peg.2026"/>
<feature type="transmembrane region" description="Helical" evidence="2">
    <location>
        <begin position="224"/>
        <end position="247"/>
    </location>
</feature>
<accession>A0A0T5P3V3</accession>
<organism evidence="3 5">
    <name type="scientific">Roseovarius indicus</name>
    <dbReference type="NCBI Taxonomy" id="540747"/>
    <lineage>
        <taxon>Bacteria</taxon>
        <taxon>Pseudomonadati</taxon>
        <taxon>Pseudomonadota</taxon>
        <taxon>Alphaproteobacteria</taxon>
        <taxon>Rhodobacterales</taxon>
        <taxon>Roseobacteraceae</taxon>
        <taxon>Roseovarius</taxon>
    </lineage>
</organism>
<dbReference type="AlphaFoldDB" id="A0A0T5P3V3"/>
<evidence type="ECO:0000256" key="1">
    <source>
        <dbReference type="SAM" id="MobiDB-lite"/>
    </source>
</evidence>
<proteinExistence type="predicted"/>
<feature type="compositionally biased region" description="Basic and acidic residues" evidence="1">
    <location>
        <begin position="144"/>
        <end position="155"/>
    </location>
</feature>
<reference evidence="3 5" key="1">
    <citation type="submission" date="2015-04" db="EMBL/GenBank/DDBJ databases">
        <title>The draft genome sequence of Roseovarius indicus B108T.</title>
        <authorList>
            <person name="Li G."/>
            <person name="Lai Q."/>
            <person name="Shao Z."/>
            <person name="Yan P."/>
        </authorList>
    </citation>
    <scope>NUCLEOTIDE SEQUENCE [LARGE SCALE GENOMIC DNA]</scope>
    <source>
        <strain evidence="3 5">B108</strain>
    </source>
</reference>
<dbReference type="Proteomes" id="UP000051401">
    <property type="component" value="Unassembled WGS sequence"/>
</dbReference>
<keyword evidence="5" id="KW-1185">Reference proteome</keyword>
<evidence type="ECO:0000313" key="3">
    <source>
        <dbReference type="EMBL" id="KRS15834.1"/>
    </source>
</evidence>
<dbReference type="Proteomes" id="UP000325785">
    <property type="component" value="Chromosome"/>
</dbReference>
<dbReference type="EMBL" id="LAXI01000018">
    <property type="protein sequence ID" value="KRS15834.1"/>
    <property type="molecule type" value="Genomic_DNA"/>
</dbReference>
<sequence length="261" mass="28865">METQSFGSVVAMEFSYKPSMDFADIVEEFDIAFQMVDSRKRSLTWDCDDIAIVDRDFVRVALGWLPARYEGQPWHLVIAVGAARAGEDTMIDPASYRFLADRIVERTQEHLPATAVLHGDARQPVGAALIDSTFDLLRMNTQDMHGDTNKPRNDRFGSAPEPEAYDDMFETVSERWNTGTANTSWNTPGSGKVEEGGKAATSGFTNDLGQMLLSRAEPTKPLRLTIHTLALSLCLYVPALGAAMFAYTMLRDVFPMAAQAV</sequence>
<protein>
    <submittedName>
        <fullName evidence="3">Uncharacterized protein</fullName>
    </submittedName>
</protein>
<reference evidence="4 6" key="2">
    <citation type="submission" date="2018-08" db="EMBL/GenBank/DDBJ databases">
        <title>Genetic Globetrotter - A new plasmid hitch-hiking vast phylogenetic and geographic distances.</title>
        <authorList>
            <person name="Vollmers J."/>
            <person name="Petersen J."/>
        </authorList>
    </citation>
    <scope>NUCLEOTIDE SEQUENCE [LARGE SCALE GENOMIC DNA]</scope>
    <source>
        <strain evidence="4 6">DSM 26383</strain>
    </source>
</reference>
<keyword evidence="2" id="KW-1133">Transmembrane helix</keyword>
<gene>
    <name evidence="4" type="ORF">RIdsm_02249</name>
    <name evidence="3" type="ORF">XM52_21295</name>
</gene>